<name>A0AAW1YL49_RUBAR</name>
<keyword evidence="7" id="KW-0408">Iron</keyword>
<evidence type="ECO:0000256" key="6">
    <source>
        <dbReference type="ARBA" id="ARBA00022898"/>
    </source>
</evidence>
<dbReference type="InterPro" id="IPR010240">
    <property type="entry name" value="Cys_deSase_IscS"/>
</dbReference>
<keyword evidence="11" id="KW-1185">Reference proteome</keyword>
<evidence type="ECO:0000256" key="4">
    <source>
        <dbReference type="ARBA" id="ARBA00022679"/>
    </source>
</evidence>
<dbReference type="PANTHER" id="PTHR11601:SF34">
    <property type="entry name" value="CYSTEINE DESULFURASE"/>
    <property type="match status" value="1"/>
</dbReference>
<dbReference type="GO" id="GO:0046872">
    <property type="term" value="F:metal ion binding"/>
    <property type="evidence" value="ECO:0007669"/>
    <property type="project" value="UniProtKB-KW"/>
</dbReference>
<dbReference type="Gene3D" id="3.90.1150.10">
    <property type="entry name" value="Aspartate Aminotransferase, domain 1"/>
    <property type="match status" value="1"/>
</dbReference>
<dbReference type="Proteomes" id="UP001457282">
    <property type="component" value="Unassembled WGS sequence"/>
</dbReference>
<dbReference type="Pfam" id="PF00266">
    <property type="entry name" value="Aminotran_5"/>
    <property type="match status" value="1"/>
</dbReference>
<reference evidence="10 11" key="1">
    <citation type="journal article" date="2023" name="G3 (Bethesda)">
        <title>A chromosome-length genome assembly and annotation of blackberry (Rubus argutus, cv. 'Hillquist').</title>
        <authorList>
            <person name="Bruna T."/>
            <person name="Aryal R."/>
            <person name="Dudchenko O."/>
            <person name="Sargent D.J."/>
            <person name="Mead D."/>
            <person name="Buti M."/>
            <person name="Cavallini A."/>
            <person name="Hytonen T."/>
            <person name="Andres J."/>
            <person name="Pham M."/>
            <person name="Weisz D."/>
            <person name="Mascagni F."/>
            <person name="Usai G."/>
            <person name="Natali L."/>
            <person name="Bassil N."/>
            <person name="Fernandez G.E."/>
            <person name="Lomsadze A."/>
            <person name="Armour M."/>
            <person name="Olukolu B."/>
            <person name="Poorten T."/>
            <person name="Britton C."/>
            <person name="Davik J."/>
            <person name="Ashrafi H."/>
            <person name="Aiden E.L."/>
            <person name="Borodovsky M."/>
            <person name="Worthington M."/>
        </authorList>
    </citation>
    <scope>NUCLEOTIDE SEQUENCE [LARGE SCALE GENOMIC DNA]</scope>
    <source>
        <strain evidence="10">PI 553951</strain>
    </source>
</reference>
<dbReference type="HAMAP" id="MF_00331">
    <property type="entry name" value="Cys_desulf_IscS"/>
    <property type="match status" value="1"/>
</dbReference>
<dbReference type="GO" id="GO:0051536">
    <property type="term" value="F:iron-sulfur cluster binding"/>
    <property type="evidence" value="ECO:0007669"/>
    <property type="project" value="UniProtKB-KW"/>
</dbReference>
<evidence type="ECO:0000259" key="9">
    <source>
        <dbReference type="Pfam" id="PF00266"/>
    </source>
</evidence>
<keyword evidence="5" id="KW-0479">Metal-binding</keyword>
<evidence type="ECO:0000256" key="1">
    <source>
        <dbReference type="ARBA" id="ARBA00001933"/>
    </source>
</evidence>
<gene>
    <name evidence="10" type="ORF">M0R45_004770</name>
</gene>
<organism evidence="10 11">
    <name type="scientific">Rubus argutus</name>
    <name type="common">Southern blackberry</name>
    <dbReference type="NCBI Taxonomy" id="59490"/>
    <lineage>
        <taxon>Eukaryota</taxon>
        <taxon>Viridiplantae</taxon>
        <taxon>Streptophyta</taxon>
        <taxon>Embryophyta</taxon>
        <taxon>Tracheophyta</taxon>
        <taxon>Spermatophyta</taxon>
        <taxon>Magnoliopsida</taxon>
        <taxon>eudicotyledons</taxon>
        <taxon>Gunneridae</taxon>
        <taxon>Pentapetalae</taxon>
        <taxon>rosids</taxon>
        <taxon>fabids</taxon>
        <taxon>Rosales</taxon>
        <taxon>Rosaceae</taxon>
        <taxon>Rosoideae</taxon>
        <taxon>Rosoideae incertae sedis</taxon>
        <taxon>Rubus</taxon>
    </lineage>
</organism>
<dbReference type="NCBIfam" id="NF010611">
    <property type="entry name" value="PRK14012.1"/>
    <property type="match status" value="1"/>
</dbReference>
<dbReference type="GO" id="GO:0030170">
    <property type="term" value="F:pyridoxal phosphate binding"/>
    <property type="evidence" value="ECO:0007669"/>
    <property type="project" value="InterPro"/>
</dbReference>
<dbReference type="PANTHER" id="PTHR11601">
    <property type="entry name" value="CYSTEINE DESULFURYLASE FAMILY MEMBER"/>
    <property type="match status" value="1"/>
</dbReference>
<evidence type="ECO:0000256" key="5">
    <source>
        <dbReference type="ARBA" id="ARBA00022723"/>
    </source>
</evidence>
<evidence type="ECO:0000256" key="2">
    <source>
        <dbReference type="ARBA" id="ARBA00006490"/>
    </source>
</evidence>
<dbReference type="EMBL" id="JBEDUW010000001">
    <property type="protein sequence ID" value="KAK9949237.1"/>
    <property type="molecule type" value="Genomic_DNA"/>
</dbReference>
<dbReference type="InterPro" id="IPR016454">
    <property type="entry name" value="Cysteine_dSase"/>
</dbReference>
<evidence type="ECO:0000256" key="3">
    <source>
        <dbReference type="ARBA" id="ARBA00012239"/>
    </source>
</evidence>
<keyword evidence="8" id="KW-0411">Iron-sulfur</keyword>
<accession>A0AAW1YL49</accession>
<dbReference type="Gene3D" id="3.40.640.10">
    <property type="entry name" value="Type I PLP-dependent aspartate aminotransferase-like (Major domain)"/>
    <property type="match status" value="1"/>
</dbReference>
<dbReference type="GO" id="GO:0005739">
    <property type="term" value="C:mitochondrion"/>
    <property type="evidence" value="ECO:0007669"/>
    <property type="project" value="TreeGrafter"/>
</dbReference>
<comment type="similarity">
    <text evidence="2">Belongs to the class-V pyridoxal-phosphate-dependent aminotransferase family. NifS/IscS subfamily.</text>
</comment>
<dbReference type="PIRSF" id="PIRSF005572">
    <property type="entry name" value="NifS"/>
    <property type="match status" value="1"/>
</dbReference>
<dbReference type="SUPFAM" id="SSF53383">
    <property type="entry name" value="PLP-dependent transferases"/>
    <property type="match status" value="1"/>
</dbReference>
<dbReference type="InterPro" id="IPR015421">
    <property type="entry name" value="PyrdxlP-dep_Trfase_major"/>
</dbReference>
<dbReference type="NCBIfam" id="TIGR02006">
    <property type="entry name" value="IscS"/>
    <property type="match status" value="1"/>
</dbReference>
<evidence type="ECO:0000256" key="7">
    <source>
        <dbReference type="ARBA" id="ARBA00023004"/>
    </source>
</evidence>
<feature type="domain" description="Aminotransferase class V" evidence="9">
    <location>
        <begin position="60"/>
        <end position="421"/>
    </location>
</feature>
<keyword evidence="4" id="KW-0808">Transferase</keyword>
<dbReference type="FunFam" id="3.90.1150.10:FF:000002">
    <property type="entry name" value="Cysteine desulfurase IscS"/>
    <property type="match status" value="1"/>
</dbReference>
<evidence type="ECO:0000256" key="8">
    <source>
        <dbReference type="ARBA" id="ARBA00023014"/>
    </source>
</evidence>
<dbReference type="GO" id="GO:0044571">
    <property type="term" value="P:[2Fe-2S] cluster assembly"/>
    <property type="evidence" value="ECO:0007669"/>
    <property type="project" value="InterPro"/>
</dbReference>
<dbReference type="InterPro" id="IPR015424">
    <property type="entry name" value="PyrdxlP-dep_Trfase"/>
</dbReference>
<proteinExistence type="inferred from homology"/>
<comment type="cofactor">
    <cofactor evidence="1">
        <name>pyridoxal 5'-phosphate</name>
        <dbReference type="ChEBI" id="CHEBI:597326"/>
    </cofactor>
</comment>
<sequence>MASKLLASALRKTLIPQKPIFKTSHFFRTVSTAAAAAAEPYEETDGVSMKGVKISGRPLYLDMQATSPVDPRVVDAMLPYYLTRYGNPHSRTHMYGWESDSAVEAARAQVADLIGASPKEIVFTSGATECNNISVKGVMHFYRDKKRHVITTQTEHKCVLDSCRHLQQEGFEITYLPVKPDGLIDLDELRAAIRPDTGLVSVMAVNNEIGVIQPMEEIGEICKEFKIPFHTDAAQALGKIPIDVDKWNVSLMSLSGHKVYGPKGVGALYMRRRPRIRVEPQMNGGGQERGIRSGTVPTPLVVGMGAACEIAKKEMEYDQKRISQLQERMLNGIRQQLDEVVVNGSTERRYPGNLNLSFAYVEGESLLMGLKEVAVSSGSACTSASLEPSYVLRALGVDEDMAHTSIRFGIGRFTTEEEIDKAVQLTVQQVKKLRELSPLYEMVKEGINIKDIQWSQH</sequence>
<evidence type="ECO:0000313" key="11">
    <source>
        <dbReference type="Proteomes" id="UP001457282"/>
    </source>
</evidence>
<dbReference type="FunFam" id="3.40.640.10:FF:000003">
    <property type="entry name" value="Cysteine desulfurase IscS"/>
    <property type="match status" value="1"/>
</dbReference>
<dbReference type="EC" id="2.8.1.7" evidence="3"/>
<comment type="caution">
    <text evidence="10">The sequence shown here is derived from an EMBL/GenBank/DDBJ whole genome shotgun (WGS) entry which is preliminary data.</text>
</comment>
<dbReference type="InterPro" id="IPR000192">
    <property type="entry name" value="Aminotrans_V_dom"/>
</dbReference>
<dbReference type="GO" id="GO:0031071">
    <property type="term" value="F:cysteine desulfurase activity"/>
    <property type="evidence" value="ECO:0007669"/>
    <property type="project" value="UniProtKB-EC"/>
</dbReference>
<dbReference type="GO" id="GO:0005829">
    <property type="term" value="C:cytosol"/>
    <property type="evidence" value="ECO:0007669"/>
    <property type="project" value="TreeGrafter"/>
</dbReference>
<dbReference type="InterPro" id="IPR015422">
    <property type="entry name" value="PyrdxlP-dep_Trfase_small"/>
</dbReference>
<protein>
    <recommendedName>
        <fullName evidence="3">cysteine desulfurase</fullName>
        <ecNumber evidence="3">2.8.1.7</ecNumber>
    </recommendedName>
</protein>
<evidence type="ECO:0000313" key="10">
    <source>
        <dbReference type="EMBL" id="KAK9949237.1"/>
    </source>
</evidence>
<dbReference type="AlphaFoldDB" id="A0AAW1YL49"/>
<keyword evidence="6" id="KW-0663">Pyridoxal phosphate</keyword>